<evidence type="ECO:0000313" key="4">
    <source>
        <dbReference type="Ensembl" id="ENSCINP00000023880.2"/>
    </source>
</evidence>
<feature type="compositionally biased region" description="Polar residues" evidence="1">
    <location>
        <begin position="174"/>
        <end position="208"/>
    </location>
</feature>
<feature type="signal peptide" evidence="2">
    <location>
        <begin position="1"/>
        <end position="17"/>
    </location>
</feature>
<dbReference type="PANTHER" id="PTHR45828">
    <property type="entry name" value="CYTOCHROME B561/FERRIC REDUCTASE TRANSMEMBRANE"/>
    <property type="match status" value="1"/>
</dbReference>
<dbReference type="Gene3D" id="2.60.40.4060">
    <property type="entry name" value="Reeler domain"/>
    <property type="match status" value="1"/>
</dbReference>
<dbReference type="InterPro" id="IPR051237">
    <property type="entry name" value="Ferric-chelate_Red/DefProt"/>
</dbReference>
<feature type="chain" id="PRO_5014089839" evidence="2">
    <location>
        <begin position="18"/>
        <end position="249"/>
    </location>
</feature>
<name>F6PTA9_CIOIN</name>
<keyword evidence="2" id="KW-0732">Signal</keyword>
<dbReference type="InterPro" id="IPR042307">
    <property type="entry name" value="Reeler_sf"/>
</dbReference>
<feature type="domain" description="Reelin" evidence="3">
    <location>
        <begin position="12"/>
        <end position="183"/>
    </location>
</feature>
<keyword evidence="5" id="KW-1185">Reference proteome</keyword>
<reference evidence="5" key="1">
    <citation type="journal article" date="2002" name="Science">
        <title>The draft genome of Ciona intestinalis: insights into chordate and vertebrate origins.</title>
        <authorList>
            <person name="Dehal P."/>
            <person name="Satou Y."/>
            <person name="Campbell R.K."/>
            <person name="Chapman J."/>
            <person name="Degnan B."/>
            <person name="De Tomaso A."/>
            <person name="Davidson B."/>
            <person name="Di Gregorio A."/>
            <person name="Gelpke M."/>
            <person name="Goodstein D.M."/>
            <person name="Harafuji N."/>
            <person name="Hastings K.E."/>
            <person name="Ho I."/>
            <person name="Hotta K."/>
            <person name="Huang W."/>
            <person name="Kawashima T."/>
            <person name="Lemaire P."/>
            <person name="Martinez D."/>
            <person name="Meinertzhagen I.A."/>
            <person name="Necula S."/>
            <person name="Nonaka M."/>
            <person name="Putnam N."/>
            <person name="Rash S."/>
            <person name="Saiga H."/>
            <person name="Satake M."/>
            <person name="Terry A."/>
            <person name="Yamada L."/>
            <person name="Wang H.G."/>
            <person name="Awazu S."/>
            <person name="Azumi K."/>
            <person name="Boore J."/>
            <person name="Branno M."/>
            <person name="Chin-Bow S."/>
            <person name="DeSantis R."/>
            <person name="Doyle S."/>
            <person name="Francino P."/>
            <person name="Keys D.N."/>
            <person name="Haga S."/>
            <person name="Hayashi H."/>
            <person name="Hino K."/>
            <person name="Imai K.S."/>
            <person name="Inaba K."/>
            <person name="Kano S."/>
            <person name="Kobayashi K."/>
            <person name="Kobayashi M."/>
            <person name="Lee B.I."/>
            <person name="Makabe K.W."/>
            <person name="Manohar C."/>
            <person name="Matassi G."/>
            <person name="Medina M."/>
            <person name="Mochizuki Y."/>
            <person name="Mount S."/>
            <person name="Morishita T."/>
            <person name="Miura S."/>
            <person name="Nakayama A."/>
            <person name="Nishizaka S."/>
            <person name="Nomoto H."/>
            <person name="Ohta F."/>
            <person name="Oishi K."/>
            <person name="Rigoutsos I."/>
            <person name="Sano M."/>
            <person name="Sasaki A."/>
            <person name="Sasakura Y."/>
            <person name="Shoguchi E."/>
            <person name="Shin-i T."/>
            <person name="Spagnuolo A."/>
            <person name="Stainier D."/>
            <person name="Suzuki M.M."/>
            <person name="Tassy O."/>
            <person name="Takatori N."/>
            <person name="Tokuoka M."/>
            <person name="Yagi K."/>
            <person name="Yoshizaki F."/>
            <person name="Wada S."/>
            <person name="Zhang C."/>
            <person name="Hyatt P.D."/>
            <person name="Larimer F."/>
            <person name="Detter C."/>
            <person name="Doggett N."/>
            <person name="Glavina T."/>
            <person name="Hawkins T."/>
            <person name="Richardson P."/>
            <person name="Lucas S."/>
            <person name="Kohara Y."/>
            <person name="Levine M."/>
            <person name="Satoh N."/>
            <person name="Rokhsar D.S."/>
        </authorList>
    </citation>
    <scope>NUCLEOTIDE SEQUENCE [LARGE SCALE GENOMIC DNA]</scope>
</reference>
<proteinExistence type="predicted"/>
<dbReference type="OrthoDB" id="6418377at2759"/>
<gene>
    <name evidence="4" type="primary">LOC100178053</name>
</gene>
<dbReference type="GO" id="GO:0016020">
    <property type="term" value="C:membrane"/>
    <property type="evidence" value="ECO:0000318"/>
    <property type="project" value="GO_Central"/>
</dbReference>
<dbReference type="HOGENOM" id="CLU_1115444_0_0_1"/>
<feature type="region of interest" description="Disordered" evidence="1">
    <location>
        <begin position="174"/>
        <end position="221"/>
    </location>
</feature>
<evidence type="ECO:0000259" key="3">
    <source>
        <dbReference type="PROSITE" id="PS51019"/>
    </source>
</evidence>
<dbReference type="EMBL" id="EAAA01002997">
    <property type="status" value="NOT_ANNOTATED_CDS"/>
    <property type="molecule type" value="Genomic_DNA"/>
</dbReference>
<evidence type="ECO:0000256" key="2">
    <source>
        <dbReference type="SAM" id="SignalP"/>
    </source>
</evidence>
<dbReference type="InParanoid" id="F6PTA9"/>
<reference evidence="4" key="4">
    <citation type="submission" date="2025-09" db="UniProtKB">
        <authorList>
            <consortium name="Ensembl"/>
        </authorList>
    </citation>
    <scope>IDENTIFICATION</scope>
</reference>
<dbReference type="PANTHER" id="PTHR45828:SF50">
    <property type="entry name" value="MUCIN-5AC-LIKE ISOFORM X1"/>
    <property type="match status" value="1"/>
</dbReference>
<protein>
    <submittedName>
        <fullName evidence="4">Putative defense protein 3</fullName>
    </submittedName>
</protein>
<dbReference type="GeneID" id="100178053"/>
<reference evidence="4" key="2">
    <citation type="journal article" date="2008" name="Genome Biol.">
        <title>Improved genome assembly and evidence-based global gene model set for the chordate Ciona intestinalis: new insight into intron and operon populations.</title>
        <authorList>
            <person name="Satou Y."/>
            <person name="Mineta K."/>
            <person name="Ogasawara M."/>
            <person name="Sasakura Y."/>
            <person name="Shoguchi E."/>
            <person name="Ueno K."/>
            <person name="Yamada L."/>
            <person name="Matsumoto J."/>
            <person name="Wasserscheid J."/>
            <person name="Dewar K."/>
            <person name="Wiley G.B."/>
            <person name="Macmil S.L."/>
            <person name="Roe B.A."/>
            <person name="Zeller R.W."/>
            <person name="Hastings K.E."/>
            <person name="Lemaire P."/>
            <person name="Lindquist E."/>
            <person name="Endo T."/>
            <person name="Hotta K."/>
            <person name="Inaba K."/>
        </authorList>
    </citation>
    <scope>NUCLEOTIDE SEQUENCE [LARGE SCALE GENOMIC DNA]</scope>
    <source>
        <strain evidence="4">wild type</strain>
    </source>
</reference>
<dbReference type="AlphaFoldDB" id="F6PTA9"/>
<dbReference type="Proteomes" id="UP000008144">
    <property type="component" value="Chromosome 9"/>
</dbReference>
<evidence type="ECO:0000313" key="5">
    <source>
        <dbReference type="Proteomes" id="UP000008144"/>
    </source>
</evidence>
<dbReference type="STRING" id="7719.ENSCINP00000023880"/>
<reference evidence="4" key="3">
    <citation type="submission" date="2025-08" db="UniProtKB">
        <authorList>
            <consortium name="Ensembl"/>
        </authorList>
    </citation>
    <scope>IDENTIFICATION</scope>
</reference>
<sequence length="249" mass="26184">MLYSVIAFLGLLAFARGSPTGAPEAACVTMTPDPSPDKHNANATTNEVSPYNVTANVGSIASGMVVNITLNGTEEFKGVLLEARLNSGDTVTAQGSWAVPSSDYKTLNCNTTAGALTHKNRNNKTLPVVFQWTAPEITSSNDYTVFATVVTSKMVFYVKLPTDTITVIATNASVPPTTNVTEPNFTTPPSATVPTENPPSATNKSETLPTEKPVDLTTTTGSGNKLQLSSAMFCLAIMAILGRMLEMTG</sequence>
<accession>A0A1W2WGM6</accession>
<dbReference type="RefSeq" id="XP_002128259.1">
    <property type="nucleotide sequence ID" value="XM_002128223.5"/>
</dbReference>
<dbReference type="OMA" id="AMEDEFH"/>
<dbReference type="InterPro" id="IPR002861">
    <property type="entry name" value="Reeler_dom"/>
</dbReference>
<evidence type="ECO:0000256" key="1">
    <source>
        <dbReference type="SAM" id="MobiDB-lite"/>
    </source>
</evidence>
<dbReference type="GeneTree" id="ENSGT00940000174387"/>
<dbReference type="Ensembl" id="ENSCINT00000024126.2">
    <property type="protein sequence ID" value="ENSCINP00000023880.2"/>
    <property type="gene ID" value="ENSCING00000012897.2"/>
</dbReference>
<dbReference type="CDD" id="cd08544">
    <property type="entry name" value="Reeler"/>
    <property type="match status" value="1"/>
</dbReference>
<dbReference type="PROSITE" id="PS51019">
    <property type="entry name" value="REELIN"/>
    <property type="match status" value="1"/>
</dbReference>
<dbReference type="Pfam" id="PF02014">
    <property type="entry name" value="Reeler"/>
    <property type="match status" value="1"/>
</dbReference>
<organism evidence="4 5">
    <name type="scientific">Ciona intestinalis</name>
    <name type="common">Transparent sea squirt</name>
    <name type="synonym">Ascidia intestinalis</name>
    <dbReference type="NCBI Taxonomy" id="7719"/>
    <lineage>
        <taxon>Eukaryota</taxon>
        <taxon>Metazoa</taxon>
        <taxon>Chordata</taxon>
        <taxon>Tunicata</taxon>
        <taxon>Ascidiacea</taxon>
        <taxon>Phlebobranchia</taxon>
        <taxon>Cionidae</taxon>
        <taxon>Ciona</taxon>
    </lineage>
</organism>
<accession>F6PTA9</accession>
<dbReference type="KEGG" id="cin:100178053"/>